<evidence type="ECO:0000256" key="4">
    <source>
        <dbReference type="ARBA" id="ARBA00022833"/>
    </source>
</evidence>
<evidence type="ECO:0000313" key="10">
    <source>
        <dbReference type="Proteomes" id="UP000799437"/>
    </source>
</evidence>
<feature type="domain" description="Enoyl reductase (ER)" evidence="8">
    <location>
        <begin position="8"/>
        <end position="349"/>
    </location>
</feature>
<reference evidence="9" key="1">
    <citation type="journal article" date="2020" name="Stud. Mycol.">
        <title>101 Dothideomycetes genomes: a test case for predicting lifestyles and emergence of pathogens.</title>
        <authorList>
            <person name="Haridas S."/>
            <person name="Albert R."/>
            <person name="Binder M."/>
            <person name="Bloem J."/>
            <person name="Labutti K."/>
            <person name="Salamov A."/>
            <person name="Andreopoulos B."/>
            <person name="Baker S."/>
            <person name="Barry K."/>
            <person name="Bills G."/>
            <person name="Bluhm B."/>
            <person name="Cannon C."/>
            <person name="Castanera R."/>
            <person name="Culley D."/>
            <person name="Daum C."/>
            <person name="Ezra D."/>
            <person name="Gonzalez J."/>
            <person name="Henrissat B."/>
            <person name="Kuo A."/>
            <person name="Liang C."/>
            <person name="Lipzen A."/>
            <person name="Lutzoni F."/>
            <person name="Magnuson J."/>
            <person name="Mondo S."/>
            <person name="Nolan M."/>
            <person name="Ohm R."/>
            <person name="Pangilinan J."/>
            <person name="Park H.-J."/>
            <person name="Ramirez L."/>
            <person name="Alfaro M."/>
            <person name="Sun H."/>
            <person name="Tritt A."/>
            <person name="Yoshinaga Y."/>
            <person name="Zwiers L.-H."/>
            <person name="Turgeon B."/>
            <person name="Goodwin S."/>
            <person name="Spatafora J."/>
            <person name="Crous P."/>
            <person name="Grigoriev I."/>
        </authorList>
    </citation>
    <scope>NUCLEOTIDE SEQUENCE</scope>
    <source>
        <strain evidence="9">CBS 121739</strain>
    </source>
</reference>
<dbReference type="EMBL" id="ML996566">
    <property type="protein sequence ID" value="KAF2762302.1"/>
    <property type="molecule type" value="Genomic_DNA"/>
</dbReference>
<dbReference type="GO" id="GO:0008270">
    <property type="term" value="F:zinc ion binding"/>
    <property type="evidence" value="ECO:0007669"/>
    <property type="project" value="InterPro"/>
</dbReference>
<dbReference type="Gene3D" id="3.40.50.720">
    <property type="entry name" value="NAD(P)-binding Rossmann-like Domain"/>
    <property type="match status" value="1"/>
</dbReference>
<evidence type="ECO:0000259" key="8">
    <source>
        <dbReference type="SMART" id="SM00829"/>
    </source>
</evidence>
<dbReference type="GeneID" id="54482711"/>
<gene>
    <name evidence="9" type="ORF">EJ05DRAFT_434413</name>
</gene>
<dbReference type="OrthoDB" id="3941538at2759"/>
<proteinExistence type="inferred from homology"/>
<name>A0A6A6WHM2_9PEZI</name>
<dbReference type="InterPro" id="IPR013149">
    <property type="entry name" value="ADH-like_C"/>
</dbReference>
<evidence type="ECO:0000256" key="6">
    <source>
        <dbReference type="ARBA" id="ARBA00023027"/>
    </source>
</evidence>
<dbReference type="Gene3D" id="3.90.180.10">
    <property type="entry name" value="Medium-chain alcohol dehydrogenases, catalytic domain"/>
    <property type="match status" value="1"/>
</dbReference>
<dbReference type="Pfam" id="PF00107">
    <property type="entry name" value="ADH_zinc_N"/>
    <property type="match status" value="1"/>
</dbReference>
<protein>
    <submittedName>
        <fullName evidence="9">GroES-like protein</fullName>
    </submittedName>
</protein>
<dbReference type="InterPro" id="IPR036291">
    <property type="entry name" value="NAD(P)-bd_dom_sf"/>
</dbReference>
<dbReference type="InterPro" id="IPR002328">
    <property type="entry name" value="ADH_Zn_CS"/>
</dbReference>
<keyword evidence="6" id="KW-0520">NAD</keyword>
<dbReference type="CDD" id="cd08233">
    <property type="entry name" value="butanediol_DH_like"/>
    <property type="match status" value="1"/>
</dbReference>
<dbReference type="Proteomes" id="UP000799437">
    <property type="component" value="Unassembled WGS sequence"/>
</dbReference>
<dbReference type="InterPro" id="IPR011032">
    <property type="entry name" value="GroES-like_sf"/>
</dbReference>
<evidence type="ECO:0000256" key="1">
    <source>
        <dbReference type="ARBA" id="ARBA00001947"/>
    </source>
</evidence>
<dbReference type="AlphaFoldDB" id="A0A6A6WHM2"/>
<dbReference type="PANTHER" id="PTHR43161:SF23">
    <property type="entry name" value="(R,R)-BUTANEDIOL DEHYDROGENASE-RELATED"/>
    <property type="match status" value="1"/>
</dbReference>
<dbReference type="PANTHER" id="PTHR43161">
    <property type="entry name" value="SORBITOL DEHYDROGENASE"/>
    <property type="match status" value="1"/>
</dbReference>
<dbReference type="Pfam" id="PF08240">
    <property type="entry name" value="ADH_N"/>
    <property type="match status" value="1"/>
</dbReference>
<keyword evidence="5" id="KW-0560">Oxidoreductase</keyword>
<evidence type="ECO:0000256" key="7">
    <source>
        <dbReference type="RuleBase" id="RU361277"/>
    </source>
</evidence>
<dbReference type="FunFam" id="3.40.50.720:FF:000068">
    <property type="entry name" value="Sorbitol dehydrogenase"/>
    <property type="match status" value="1"/>
</dbReference>
<comment type="similarity">
    <text evidence="2 7">Belongs to the zinc-containing alcohol dehydrogenase family.</text>
</comment>
<organism evidence="9 10">
    <name type="scientific">Pseudovirgaria hyperparasitica</name>
    <dbReference type="NCBI Taxonomy" id="470096"/>
    <lineage>
        <taxon>Eukaryota</taxon>
        <taxon>Fungi</taxon>
        <taxon>Dikarya</taxon>
        <taxon>Ascomycota</taxon>
        <taxon>Pezizomycotina</taxon>
        <taxon>Dothideomycetes</taxon>
        <taxon>Dothideomycetes incertae sedis</taxon>
        <taxon>Acrospermales</taxon>
        <taxon>Acrospermaceae</taxon>
        <taxon>Pseudovirgaria</taxon>
    </lineage>
</organism>
<accession>A0A6A6WHM2</accession>
<evidence type="ECO:0000313" key="9">
    <source>
        <dbReference type="EMBL" id="KAF2762302.1"/>
    </source>
</evidence>
<keyword evidence="3 7" id="KW-0479">Metal-binding</keyword>
<sequence>MKAVRFHGKEDIRIDTIPVPQVNKGQVKVKPIWCGICGSDLHEFLGGPGLCPTTPHPITGETVPLTFGHEFSGIVEEVADDVTEFKIGDRVCVQPIIYDGTCGACKAGYINCCYSNGFVGLSGWGGGLSEHIVLPKSCCYKLPDNVSLEVGALIEPLAVGWHAVELSPYKDNDSALVLGGGPIGLAVIQALKAKGCKNVIVSEVSSRRKDFARHFGADHILDPTKEDIVQRCRDLTDGWGVHVAYDCAGVQAAFKQGVLAVRARGTIVNIAIWEKDATITPNDFCFKERSYMGIATYEGGDFQLVLNAISEGRMNPEAMITKKIAFDEVVEGGFMELIRNKDNTVKILVQANKLE</sequence>
<evidence type="ECO:0000256" key="3">
    <source>
        <dbReference type="ARBA" id="ARBA00022723"/>
    </source>
</evidence>
<dbReference type="SMART" id="SM00829">
    <property type="entry name" value="PKS_ER"/>
    <property type="match status" value="1"/>
</dbReference>
<dbReference type="InterPro" id="IPR013154">
    <property type="entry name" value="ADH-like_N"/>
</dbReference>
<dbReference type="GO" id="GO:0000721">
    <property type="term" value="F:(R,R)-butanediol dehydrogenase activity"/>
    <property type="evidence" value="ECO:0007669"/>
    <property type="project" value="TreeGrafter"/>
</dbReference>
<dbReference type="GO" id="GO:0034079">
    <property type="term" value="P:butanediol biosynthetic process"/>
    <property type="evidence" value="ECO:0007669"/>
    <property type="project" value="TreeGrafter"/>
</dbReference>
<dbReference type="RefSeq" id="XP_033604753.1">
    <property type="nucleotide sequence ID" value="XM_033741657.1"/>
</dbReference>
<evidence type="ECO:0000256" key="5">
    <source>
        <dbReference type="ARBA" id="ARBA00023002"/>
    </source>
</evidence>
<dbReference type="SUPFAM" id="SSF51735">
    <property type="entry name" value="NAD(P)-binding Rossmann-fold domains"/>
    <property type="match status" value="1"/>
</dbReference>
<dbReference type="SUPFAM" id="SSF50129">
    <property type="entry name" value="GroES-like"/>
    <property type="match status" value="1"/>
</dbReference>
<comment type="cofactor">
    <cofactor evidence="1 7">
        <name>Zn(2+)</name>
        <dbReference type="ChEBI" id="CHEBI:29105"/>
    </cofactor>
</comment>
<keyword evidence="4 7" id="KW-0862">Zinc</keyword>
<dbReference type="PROSITE" id="PS00059">
    <property type="entry name" value="ADH_ZINC"/>
    <property type="match status" value="1"/>
</dbReference>
<evidence type="ECO:0000256" key="2">
    <source>
        <dbReference type="ARBA" id="ARBA00008072"/>
    </source>
</evidence>
<dbReference type="InterPro" id="IPR020843">
    <property type="entry name" value="ER"/>
</dbReference>
<keyword evidence="10" id="KW-1185">Reference proteome</keyword>
<dbReference type="GO" id="GO:0005737">
    <property type="term" value="C:cytoplasm"/>
    <property type="evidence" value="ECO:0007669"/>
    <property type="project" value="TreeGrafter"/>
</dbReference>